<evidence type="ECO:0000259" key="21">
    <source>
        <dbReference type="PROSITE" id="PS51914"/>
    </source>
</evidence>
<feature type="domain" description="MRH" evidence="21">
    <location>
        <begin position="28"/>
        <end position="281"/>
    </location>
</feature>
<dbReference type="Pfam" id="PF09451">
    <property type="entry name" value="ATG27"/>
    <property type="match status" value="1"/>
</dbReference>
<feature type="compositionally biased region" description="Basic and acidic residues" evidence="18">
    <location>
        <begin position="174"/>
        <end position="212"/>
    </location>
</feature>
<evidence type="ECO:0000313" key="23">
    <source>
        <dbReference type="Proteomes" id="UP000509510"/>
    </source>
</evidence>
<dbReference type="RefSeq" id="XP_035348102.1">
    <property type="nucleotide sequence ID" value="XM_035492209.1"/>
</dbReference>
<evidence type="ECO:0000256" key="19">
    <source>
        <dbReference type="SAM" id="Phobius"/>
    </source>
</evidence>
<feature type="transmembrane region" description="Helical" evidence="19">
    <location>
        <begin position="296"/>
        <end position="316"/>
    </location>
</feature>
<comment type="subcellular location">
    <subcellularLocation>
        <location evidence="2">Cytoplasmic vesicle membrane</location>
        <topology evidence="2">Single-pass type I membrane protein</topology>
    </subcellularLocation>
    <subcellularLocation>
        <location evidence="4">Golgi apparatus membrane</location>
        <topology evidence="4">Single-pass type I membrane protein</topology>
    </subcellularLocation>
    <subcellularLocation>
        <location evidence="1">Mitochondrion membrane</location>
        <topology evidence="1">Single-pass membrane protein</topology>
    </subcellularLocation>
    <subcellularLocation>
        <location evidence="3">Preautophagosomal structure membrane</location>
        <topology evidence="3">Single-pass type I membrane protein</topology>
    </subcellularLocation>
</comment>
<dbReference type="GO" id="GO:0015031">
    <property type="term" value="P:protein transport"/>
    <property type="evidence" value="ECO:0007669"/>
    <property type="project" value="UniProtKB-KW"/>
</dbReference>
<dbReference type="Gene3D" id="2.70.130.10">
    <property type="entry name" value="Mannose-6-phosphate receptor binding domain"/>
    <property type="match status" value="1"/>
</dbReference>
<feature type="region of interest" description="Disordered" evidence="18">
    <location>
        <begin position="115"/>
        <end position="141"/>
    </location>
</feature>
<comment type="similarity">
    <text evidence="5">Belongs to the ATG27 family.</text>
</comment>
<keyword evidence="15 19" id="KW-0472">Membrane</keyword>
<organism evidence="22 23">
    <name type="scientific">Talaromyces rugulosus</name>
    <name type="common">Penicillium rugulosum</name>
    <dbReference type="NCBI Taxonomy" id="121627"/>
    <lineage>
        <taxon>Eukaryota</taxon>
        <taxon>Fungi</taxon>
        <taxon>Dikarya</taxon>
        <taxon>Ascomycota</taxon>
        <taxon>Pezizomycotina</taxon>
        <taxon>Eurotiomycetes</taxon>
        <taxon>Eurotiomycetidae</taxon>
        <taxon>Eurotiales</taxon>
        <taxon>Trichocomaceae</taxon>
        <taxon>Talaromyces</taxon>
        <taxon>Talaromyces sect. Islandici</taxon>
    </lineage>
</organism>
<dbReference type="GO" id="GO:0034045">
    <property type="term" value="C:phagophore assembly site membrane"/>
    <property type="evidence" value="ECO:0007669"/>
    <property type="project" value="UniProtKB-SubCell"/>
</dbReference>
<evidence type="ECO:0000256" key="1">
    <source>
        <dbReference type="ARBA" id="ARBA00004304"/>
    </source>
</evidence>
<dbReference type="PROSITE" id="PS51914">
    <property type="entry name" value="MRH"/>
    <property type="match status" value="1"/>
</dbReference>
<evidence type="ECO:0000256" key="3">
    <source>
        <dbReference type="ARBA" id="ARBA00004472"/>
    </source>
</evidence>
<dbReference type="KEGG" id="trg:TRUGW13939_09084"/>
<protein>
    <recommendedName>
        <fullName evidence="6">Autophagy-related protein 27</fullName>
    </recommendedName>
</protein>
<dbReference type="GeneID" id="55996568"/>
<keyword evidence="23" id="KW-1185">Reference proteome</keyword>
<keyword evidence="17" id="KW-0968">Cytoplasmic vesicle</keyword>
<dbReference type="InterPro" id="IPR009011">
    <property type="entry name" value="Man6P_isomerase_rcpt-bd_dom_sf"/>
</dbReference>
<dbReference type="SUPFAM" id="SSF50911">
    <property type="entry name" value="Mannose 6-phosphate receptor domain"/>
    <property type="match status" value="1"/>
</dbReference>
<feature type="compositionally biased region" description="Basic and acidic residues" evidence="18">
    <location>
        <begin position="233"/>
        <end position="251"/>
    </location>
</feature>
<dbReference type="PROSITE" id="PS51257">
    <property type="entry name" value="PROKAR_LIPOPROTEIN"/>
    <property type="match status" value="1"/>
</dbReference>
<evidence type="ECO:0000256" key="14">
    <source>
        <dbReference type="ARBA" id="ARBA00023128"/>
    </source>
</evidence>
<evidence type="ECO:0000256" key="9">
    <source>
        <dbReference type="ARBA" id="ARBA00022729"/>
    </source>
</evidence>
<proteinExistence type="inferred from homology"/>
<dbReference type="PANTHER" id="PTHR15071">
    <property type="entry name" value="MANNOSE-6-PHOSPHATE RECEPTOR FAMILY MEMBER"/>
    <property type="match status" value="1"/>
</dbReference>
<feature type="chain" id="PRO_5029019763" description="Autophagy-related protein 27" evidence="20">
    <location>
        <begin position="26"/>
        <end position="369"/>
    </location>
</feature>
<evidence type="ECO:0000256" key="13">
    <source>
        <dbReference type="ARBA" id="ARBA00023034"/>
    </source>
</evidence>
<dbReference type="GO" id="GO:0030659">
    <property type="term" value="C:cytoplasmic vesicle membrane"/>
    <property type="evidence" value="ECO:0007669"/>
    <property type="project" value="UniProtKB-SubCell"/>
</dbReference>
<evidence type="ECO:0000256" key="18">
    <source>
        <dbReference type="SAM" id="MobiDB-lite"/>
    </source>
</evidence>
<sequence>MRVLTQPSLALLTAVLSSSPSLTSALGFSCADIRVDDVHFDLSPLGGVHEIYNATHLDGYTQNTTYLINICNILGGASHFEGAYCGTSKNICGFERTIYDDDEDEDEHPVEVRPLPIAGLDPAGGGSKDPEVTRLKKQDADTEGVRVKIAGGEIHEHGQKKGKPASAVIEFQCDPDRTGLEGLTTEKSEDSDKNKEDKDKDEEESKKRFRREDDEDKDDDEKEGDDEEEEGDDKDKDNSGDKADGEQDTSDRSLQLKSFGLVDDKYYILRLDWKTKYACENYLSDNPSDSNGSGHWGFFTWLIIIVFLLVATYLIFGSWLNYNRYGARGWDLLPHGDTIRDVPYIFQDWLRRVINTLQGPGTRGGYAAV</sequence>
<dbReference type="GO" id="GO:0031966">
    <property type="term" value="C:mitochondrial membrane"/>
    <property type="evidence" value="ECO:0007669"/>
    <property type="project" value="UniProtKB-SubCell"/>
</dbReference>
<evidence type="ECO:0000256" key="11">
    <source>
        <dbReference type="ARBA" id="ARBA00022989"/>
    </source>
</evidence>
<feature type="region of interest" description="Disordered" evidence="18">
    <location>
        <begin position="173"/>
        <end position="251"/>
    </location>
</feature>
<keyword evidence="7" id="KW-0813">Transport</keyword>
<dbReference type="PANTHER" id="PTHR15071:SF13">
    <property type="entry name" value="AUTOPHAGY-RELATED PROTEIN 27"/>
    <property type="match status" value="1"/>
</dbReference>
<keyword evidence="10" id="KW-0653">Protein transport</keyword>
<dbReference type="InterPro" id="IPR018939">
    <property type="entry name" value="Autophagy-rel_prot_27"/>
</dbReference>
<evidence type="ECO:0000256" key="7">
    <source>
        <dbReference type="ARBA" id="ARBA00022448"/>
    </source>
</evidence>
<gene>
    <name evidence="22" type="ORF">TRUGW13939_09084</name>
</gene>
<dbReference type="OrthoDB" id="29460at2759"/>
<dbReference type="AlphaFoldDB" id="A0A7H8R7Q6"/>
<evidence type="ECO:0000256" key="20">
    <source>
        <dbReference type="SAM" id="SignalP"/>
    </source>
</evidence>
<dbReference type="InterPro" id="IPR044865">
    <property type="entry name" value="MRH_dom"/>
</dbReference>
<dbReference type="EMBL" id="CP055902">
    <property type="protein sequence ID" value="QKX61928.1"/>
    <property type="molecule type" value="Genomic_DNA"/>
</dbReference>
<keyword evidence="16" id="KW-1015">Disulfide bond</keyword>
<keyword evidence="13" id="KW-0333">Golgi apparatus</keyword>
<reference evidence="23" key="1">
    <citation type="submission" date="2020-06" db="EMBL/GenBank/DDBJ databases">
        <title>A chromosome-scale genome assembly of Talaromyces rugulosus W13939.</title>
        <authorList>
            <person name="Wang B."/>
            <person name="Guo L."/>
            <person name="Ye K."/>
            <person name="Wang L."/>
        </authorList>
    </citation>
    <scope>NUCLEOTIDE SEQUENCE [LARGE SCALE GENOMIC DNA]</scope>
    <source>
        <strain evidence="23">W13939</strain>
    </source>
</reference>
<keyword evidence="12" id="KW-0072">Autophagy</keyword>
<accession>A0A7H8R7Q6</accession>
<keyword evidence="14" id="KW-0496">Mitochondrion</keyword>
<evidence type="ECO:0000313" key="22">
    <source>
        <dbReference type="EMBL" id="QKX61928.1"/>
    </source>
</evidence>
<evidence type="ECO:0000256" key="10">
    <source>
        <dbReference type="ARBA" id="ARBA00022927"/>
    </source>
</evidence>
<dbReference type="GO" id="GO:0006914">
    <property type="term" value="P:autophagy"/>
    <property type="evidence" value="ECO:0007669"/>
    <property type="project" value="UniProtKB-KW"/>
</dbReference>
<keyword evidence="9 20" id="KW-0732">Signal</keyword>
<feature type="signal peptide" evidence="20">
    <location>
        <begin position="1"/>
        <end position="25"/>
    </location>
</feature>
<dbReference type="GO" id="GO:0000139">
    <property type="term" value="C:Golgi membrane"/>
    <property type="evidence" value="ECO:0007669"/>
    <property type="project" value="UniProtKB-SubCell"/>
</dbReference>
<dbReference type="Proteomes" id="UP000509510">
    <property type="component" value="Chromosome V"/>
</dbReference>
<feature type="compositionally biased region" description="Acidic residues" evidence="18">
    <location>
        <begin position="213"/>
        <end position="232"/>
    </location>
</feature>
<evidence type="ECO:0000256" key="2">
    <source>
        <dbReference type="ARBA" id="ARBA00004358"/>
    </source>
</evidence>
<evidence type="ECO:0000256" key="5">
    <source>
        <dbReference type="ARBA" id="ARBA00005363"/>
    </source>
</evidence>
<evidence type="ECO:0000256" key="8">
    <source>
        <dbReference type="ARBA" id="ARBA00022692"/>
    </source>
</evidence>
<keyword evidence="8 19" id="KW-0812">Transmembrane</keyword>
<evidence type="ECO:0000256" key="17">
    <source>
        <dbReference type="ARBA" id="ARBA00023329"/>
    </source>
</evidence>
<evidence type="ECO:0000256" key="16">
    <source>
        <dbReference type="ARBA" id="ARBA00023157"/>
    </source>
</evidence>
<name>A0A7H8R7Q6_TALRU</name>
<feature type="compositionally biased region" description="Basic and acidic residues" evidence="18">
    <location>
        <begin position="128"/>
        <end position="141"/>
    </location>
</feature>
<evidence type="ECO:0000256" key="4">
    <source>
        <dbReference type="ARBA" id="ARBA00004614"/>
    </source>
</evidence>
<evidence type="ECO:0000256" key="15">
    <source>
        <dbReference type="ARBA" id="ARBA00023136"/>
    </source>
</evidence>
<evidence type="ECO:0000256" key="12">
    <source>
        <dbReference type="ARBA" id="ARBA00023006"/>
    </source>
</evidence>
<keyword evidence="11 19" id="KW-1133">Transmembrane helix</keyword>
<evidence type="ECO:0000256" key="6">
    <source>
        <dbReference type="ARBA" id="ARBA00013776"/>
    </source>
</evidence>